<evidence type="ECO:0000256" key="1">
    <source>
        <dbReference type="SAM" id="SignalP"/>
    </source>
</evidence>
<organism evidence="2 3">
    <name type="scientific">Neonectria ditissima</name>
    <dbReference type="NCBI Taxonomy" id="78410"/>
    <lineage>
        <taxon>Eukaryota</taxon>
        <taxon>Fungi</taxon>
        <taxon>Dikarya</taxon>
        <taxon>Ascomycota</taxon>
        <taxon>Pezizomycotina</taxon>
        <taxon>Sordariomycetes</taxon>
        <taxon>Hypocreomycetidae</taxon>
        <taxon>Hypocreales</taxon>
        <taxon>Nectriaceae</taxon>
        <taxon>Neonectria</taxon>
    </lineage>
</organism>
<dbReference type="Proteomes" id="UP000050424">
    <property type="component" value="Unassembled WGS sequence"/>
</dbReference>
<gene>
    <name evidence="2" type="ORF">AK830_g2753</name>
</gene>
<name>A0A0P7BQR4_9HYPO</name>
<dbReference type="AlphaFoldDB" id="A0A0P7BQR4"/>
<accession>A0A0P7BQR4</accession>
<proteinExistence type="predicted"/>
<evidence type="ECO:0000313" key="2">
    <source>
        <dbReference type="EMBL" id="KPM43751.1"/>
    </source>
</evidence>
<evidence type="ECO:0000313" key="3">
    <source>
        <dbReference type="Proteomes" id="UP000050424"/>
    </source>
</evidence>
<feature type="signal peptide" evidence="1">
    <location>
        <begin position="1"/>
        <end position="21"/>
    </location>
</feature>
<sequence length="138" mass="15036">MFPRSIYAICSVLAVTTPAMANSCCWGDYWAGEYWLALKWDEPAGTARCGLSGKFPEGTKCSIETSKTDDGFQQAVANLTFGVDTTPFKFRIGINADGCQLWNSDEVLTGWEGWGAYLFEGHSLTSQEMSFCDGAISA</sequence>
<reference evidence="2 3" key="1">
    <citation type="submission" date="2015-09" db="EMBL/GenBank/DDBJ databases">
        <title>Draft genome of a European isolate of the apple canker pathogen Neonectria ditissima.</title>
        <authorList>
            <person name="Gomez-Cortecero A."/>
            <person name="Harrison R.J."/>
            <person name="Armitage A.D."/>
        </authorList>
    </citation>
    <scope>NUCLEOTIDE SEQUENCE [LARGE SCALE GENOMIC DNA]</scope>
    <source>
        <strain evidence="2 3">R09/05</strain>
    </source>
</reference>
<keyword evidence="3" id="KW-1185">Reference proteome</keyword>
<dbReference type="EMBL" id="LKCW01000027">
    <property type="protein sequence ID" value="KPM43751.1"/>
    <property type="molecule type" value="Genomic_DNA"/>
</dbReference>
<comment type="caution">
    <text evidence="2">The sequence shown here is derived from an EMBL/GenBank/DDBJ whole genome shotgun (WGS) entry which is preliminary data.</text>
</comment>
<feature type="chain" id="PRO_5006136105" evidence="1">
    <location>
        <begin position="22"/>
        <end position="138"/>
    </location>
</feature>
<dbReference type="OrthoDB" id="5167841at2759"/>
<protein>
    <submittedName>
        <fullName evidence="2">Uncharacterized protein</fullName>
    </submittedName>
</protein>
<keyword evidence="1" id="KW-0732">Signal</keyword>